<evidence type="ECO:0000313" key="1">
    <source>
        <dbReference type="EMBL" id="MCH7399610.1"/>
    </source>
</evidence>
<evidence type="ECO:0008006" key="3">
    <source>
        <dbReference type="Google" id="ProtNLM"/>
    </source>
</evidence>
<comment type="caution">
    <text evidence="1">The sequence shown here is derived from an EMBL/GenBank/DDBJ whole genome shotgun (WGS) entry which is preliminary data.</text>
</comment>
<gene>
    <name evidence="1" type="ORF">MM236_16555</name>
</gene>
<keyword evidence="2" id="KW-1185">Reference proteome</keyword>
<protein>
    <recommendedName>
        <fullName evidence="3">Viral A-type inclusion protein</fullName>
    </recommendedName>
</protein>
<proteinExistence type="predicted"/>
<dbReference type="PROSITE" id="PS51257">
    <property type="entry name" value="PROKAR_LIPOPROTEIN"/>
    <property type="match status" value="1"/>
</dbReference>
<accession>A0ABS9UTT9</accession>
<evidence type="ECO:0000313" key="2">
    <source>
        <dbReference type="Proteomes" id="UP001165488"/>
    </source>
</evidence>
<dbReference type="Proteomes" id="UP001165488">
    <property type="component" value="Unassembled WGS sequence"/>
</dbReference>
<organism evidence="1 2">
    <name type="scientific">Belliella calami</name>
    <dbReference type="NCBI Taxonomy" id="2923436"/>
    <lineage>
        <taxon>Bacteria</taxon>
        <taxon>Pseudomonadati</taxon>
        <taxon>Bacteroidota</taxon>
        <taxon>Cytophagia</taxon>
        <taxon>Cytophagales</taxon>
        <taxon>Cyclobacteriaceae</taxon>
        <taxon>Belliella</taxon>
    </lineage>
</organism>
<sequence>MMRFNIVIVSVVSFLILTFSCQSEKVDENELLREEVIAIHDEVMPHMGELKALRKKIDAKANSLESDSPEVNSEKVKELRVLAVELDEAFDGMFVWMRQFKNSYEDMSEEAIHAYLLNQKELVKKVNNDINVSMKKANEELKKSDQ</sequence>
<dbReference type="RefSeq" id="WP_241276106.1">
    <property type="nucleotide sequence ID" value="NZ_JAKZGS010000018.1"/>
</dbReference>
<dbReference type="EMBL" id="JAKZGS010000018">
    <property type="protein sequence ID" value="MCH7399610.1"/>
    <property type="molecule type" value="Genomic_DNA"/>
</dbReference>
<name>A0ABS9UTT9_9BACT</name>
<reference evidence="1" key="1">
    <citation type="submission" date="2022-03" db="EMBL/GenBank/DDBJ databases">
        <title>De novo assembled genomes of Belliella spp. (Cyclobacteriaceae) strains.</title>
        <authorList>
            <person name="Szabo A."/>
            <person name="Korponai K."/>
            <person name="Felfoldi T."/>
        </authorList>
    </citation>
    <scope>NUCLEOTIDE SEQUENCE</scope>
    <source>
        <strain evidence="1">DSM 107340</strain>
    </source>
</reference>